<evidence type="ECO:0000313" key="3">
    <source>
        <dbReference type="EMBL" id="KAK4495882.1"/>
    </source>
</evidence>
<feature type="region of interest" description="Disordered" evidence="1">
    <location>
        <begin position="151"/>
        <end position="173"/>
    </location>
</feature>
<gene>
    <name evidence="3" type="ORF">PRZ48_013150</name>
</gene>
<keyword evidence="2" id="KW-1133">Transmembrane helix</keyword>
<name>A0ABR0E392_ZASCE</name>
<sequence length="173" mass="20382">MTFWSGLHALLTNESPYSPLLNAVLICFFAALALVMAYMIQSEINTQVSHFRLVALPFSLRLAFARTRLQNAKHRLNAAYGRVCPNEWADRQCLVQQRRDLLFQVEREADQPMRAWEQAEWYQVLWWTGMVSMPELKEYVEYEIAESGWEGEGYWFSEDEENDADEDEEEEEE</sequence>
<evidence type="ECO:0000313" key="4">
    <source>
        <dbReference type="Proteomes" id="UP001305779"/>
    </source>
</evidence>
<dbReference type="EMBL" id="JAXOVC010000011">
    <property type="protein sequence ID" value="KAK4495882.1"/>
    <property type="molecule type" value="Genomic_DNA"/>
</dbReference>
<keyword evidence="2" id="KW-0812">Transmembrane</keyword>
<organism evidence="3 4">
    <name type="scientific">Zasmidium cellare</name>
    <name type="common">Wine cellar mold</name>
    <name type="synonym">Racodium cellare</name>
    <dbReference type="NCBI Taxonomy" id="395010"/>
    <lineage>
        <taxon>Eukaryota</taxon>
        <taxon>Fungi</taxon>
        <taxon>Dikarya</taxon>
        <taxon>Ascomycota</taxon>
        <taxon>Pezizomycotina</taxon>
        <taxon>Dothideomycetes</taxon>
        <taxon>Dothideomycetidae</taxon>
        <taxon>Mycosphaerellales</taxon>
        <taxon>Mycosphaerellaceae</taxon>
        <taxon>Zasmidium</taxon>
    </lineage>
</organism>
<evidence type="ECO:0000256" key="1">
    <source>
        <dbReference type="SAM" id="MobiDB-lite"/>
    </source>
</evidence>
<feature type="transmembrane region" description="Helical" evidence="2">
    <location>
        <begin position="20"/>
        <end position="40"/>
    </location>
</feature>
<accession>A0ABR0E392</accession>
<dbReference type="Proteomes" id="UP001305779">
    <property type="component" value="Unassembled WGS sequence"/>
</dbReference>
<proteinExistence type="predicted"/>
<feature type="compositionally biased region" description="Acidic residues" evidence="1">
    <location>
        <begin position="157"/>
        <end position="173"/>
    </location>
</feature>
<comment type="caution">
    <text evidence="3">The sequence shown here is derived from an EMBL/GenBank/DDBJ whole genome shotgun (WGS) entry which is preliminary data.</text>
</comment>
<protein>
    <submittedName>
        <fullName evidence="3">Uncharacterized protein</fullName>
    </submittedName>
</protein>
<keyword evidence="2" id="KW-0472">Membrane</keyword>
<keyword evidence="4" id="KW-1185">Reference proteome</keyword>
<reference evidence="3 4" key="1">
    <citation type="journal article" date="2023" name="G3 (Bethesda)">
        <title>A chromosome-level genome assembly of Zasmidium syzygii isolated from banana leaves.</title>
        <authorList>
            <person name="van Westerhoven A.C."/>
            <person name="Mehrabi R."/>
            <person name="Talebi R."/>
            <person name="Steentjes M.B.F."/>
            <person name="Corcolon B."/>
            <person name="Chong P.A."/>
            <person name="Kema G.H.J."/>
            <person name="Seidl M.F."/>
        </authorList>
    </citation>
    <scope>NUCLEOTIDE SEQUENCE [LARGE SCALE GENOMIC DNA]</scope>
    <source>
        <strain evidence="3 4">P124</strain>
    </source>
</reference>
<evidence type="ECO:0000256" key="2">
    <source>
        <dbReference type="SAM" id="Phobius"/>
    </source>
</evidence>